<reference evidence="1" key="1">
    <citation type="submission" date="2014-11" db="EMBL/GenBank/DDBJ databases">
        <authorList>
            <person name="Amaro Gonzalez C."/>
        </authorList>
    </citation>
    <scope>NUCLEOTIDE SEQUENCE</scope>
</reference>
<sequence>MCLSALRVKLCGTLQQEVTI</sequence>
<reference evidence="1" key="2">
    <citation type="journal article" date="2015" name="Fish Shellfish Immunol.">
        <title>Early steps in the European eel (Anguilla anguilla)-Vibrio vulnificus interaction in the gills: Role of the RtxA13 toxin.</title>
        <authorList>
            <person name="Callol A."/>
            <person name="Pajuelo D."/>
            <person name="Ebbesson L."/>
            <person name="Teles M."/>
            <person name="MacKenzie S."/>
            <person name="Amaro C."/>
        </authorList>
    </citation>
    <scope>NUCLEOTIDE SEQUENCE</scope>
</reference>
<organism evidence="1">
    <name type="scientific">Anguilla anguilla</name>
    <name type="common">European freshwater eel</name>
    <name type="synonym">Muraena anguilla</name>
    <dbReference type="NCBI Taxonomy" id="7936"/>
    <lineage>
        <taxon>Eukaryota</taxon>
        <taxon>Metazoa</taxon>
        <taxon>Chordata</taxon>
        <taxon>Craniata</taxon>
        <taxon>Vertebrata</taxon>
        <taxon>Euteleostomi</taxon>
        <taxon>Actinopterygii</taxon>
        <taxon>Neopterygii</taxon>
        <taxon>Teleostei</taxon>
        <taxon>Anguilliformes</taxon>
        <taxon>Anguillidae</taxon>
        <taxon>Anguilla</taxon>
    </lineage>
</organism>
<dbReference type="EMBL" id="GBXM01030648">
    <property type="protein sequence ID" value="JAH77929.1"/>
    <property type="molecule type" value="Transcribed_RNA"/>
</dbReference>
<protein>
    <submittedName>
        <fullName evidence="1">Uncharacterized protein</fullName>
    </submittedName>
</protein>
<proteinExistence type="predicted"/>
<dbReference type="AlphaFoldDB" id="A0A0E9VB49"/>
<evidence type="ECO:0000313" key="1">
    <source>
        <dbReference type="EMBL" id="JAH75319.1"/>
    </source>
</evidence>
<accession>A0A0E9VB49</accession>
<dbReference type="EMBL" id="GBXM01033258">
    <property type="protein sequence ID" value="JAH75319.1"/>
    <property type="molecule type" value="Transcribed_RNA"/>
</dbReference>
<name>A0A0E9VB49_ANGAN</name>